<dbReference type="GO" id="GO:0005737">
    <property type="term" value="C:cytoplasm"/>
    <property type="evidence" value="ECO:0007669"/>
    <property type="project" value="TreeGrafter"/>
</dbReference>
<dbReference type="SMART" id="SM00443">
    <property type="entry name" value="G_patch"/>
    <property type="match status" value="1"/>
</dbReference>
<dbReference type="InterPro" id="IPR029063">
    <property type="entry name" value="SAM-dependent_MTases_sf"/>
</dbReference>
<feature type="domain" description="G-patch" evidence="9">
    <location>
        <begin position="542"/>
        <end position="588"/>
    </location>
</feature>
<feature type="domain" description="Adrift-type SAM-dependent 2'-O-MTase" evidence="10">
    <location>
        <begin position="121"/>
        <end position="345"/>
    </location>
</feature>
<comment type="catalytic activity">
    <reaction evidence="6">
        <text>a 5'-end (N(7)-methyl 5'-triphosphoguanosine)-(2'-O-methyl-ribonucleoside)-(ribonucleotide) in mRNA + S-adenosyl-L-methionine = a 5'-end (N(7)-methyl 5'-triphosphoguanosine)-(2'-O-methyl-ribonucleoside)-(2'-O-methyl-ribonucleotide) in mRNA + S-adenosyl-L-homocysteine + H(+)</text>
        <dbReference type="Rhea" id="RHEA:67024"/>
        <dbReference type="Rhea" id="RHEA-COMP:17169"/>
        <dbReference type="Rhea" id="RHEA-COMP:17170"/>
        <dbReference type="ChEBI" id="CHEBI:15378"/>
        <dbReference type="ChEBI" id="CHEBI:57856"/>
        <dbReference type="ChEBI" id="CHEBI:59789"/>
        <dbReference type="ChEBI" id="CHEBI:167612"/>
        <dbReference type="ChEBI" id="CHEBI:167614"/>
        <dbReference type="EC" id="2.1.1.296"/>
    </reaction>
</comment>
<evidence type="ECO:0000259" key="9">
    <source>
        <dbReference type="PROSITE" id="PS50174"/>
    </source>
</evidence>
<evidence type="ECO:0000313" key="11">
    <source>
        <dbReference type="EMBL" id="CAF1580819.1"/>
    </source>
</evidence>
<dbReference type="EMBL" id="CAJNOR010005949">
    <property type="protein sequence ID" value="CAF1580819.1"/>
    <property type="molecule type" value="Genomic_DNA"/>
</dbReference>
<dbReference type="GO" id="GO:0005634">
    <property type="term" value="C:nucleus"/>
    <property type="evidence" value="ECO:0007669"/>
    <property type="project" value="UniProtKB-ARBA"/>
</dbReference>
<dbReference type="GO" id="GO:0003676">
    <property type="term" value="F:nucleic acid binding"/>
    <property type="evidence" value="ECO:0007669"/>
    <property type="project" value="InterPro"/>
</dbReference>
<organism evidence="11 12">
    <name type="scientific">Adineta ricciae</name>
    <name type="common">Rotifer</name>
    <dbReference type="NCBI Taxonomy" id="249248"/>
    <lineage>
        <taxon>Eukaryota</taxon>
        <taxon>Metazoa</taxon>
        <taxon>Spiralia</taxon>
        <taxon>Gnathifera</taxon>
        <taxon>Rotifera</taxon>
        <taxon>Eurotatoria</taxon>
        <taxon>Bdelloidea</taxon>
        <taxon>Adinetida</taxon>
        <taxon>Adinetidae</taxon>
        <taxon>Adineta</taxon>
    </lineage>
</organism>
<gene>
    <name evidence="11" type="ORF">XAT740_LOCUS45489</name>
</gene>
<feature type="binding site" evidence="7">
    <location>
        <position position="161"/>
    </location>
    <ligand>
        <name>S-adenosyl-L-methionine</name>
        <dbReference type="ChEBI" id="CHEBI:59789"/>
    </ligand>
</feature>
<feature type="compositionally biased region" description="Polar residues" evidence="8">
    <location>
        <begin position="522"/>
        <end position="543"/>
    </location>
</feature>
<keyword evidence="12" id="KW-1185">Reference proteome</keyword>
<accession>A0A815ZAM7</accession>
<proteinExistence type="predicted"/>
<dbReference type="Proteomes" id="UP000663828">
    <property type="component" value="Unassembled WGS sequence"/>
</dbReference>
<dbReference type="InterPro" id="IPR050851">
    <property type="entry name" value="mRNA_Cap_2O-Ribose_MeTrfase"/>
</dbReference>
<dbReference type="InterPro" id="IPR025807">
    <property type="entry name" value="Adrift-typ_MeTrfase"/>
</dbReference>
<evidence type="ECO:0000256" key="1">
    <source>
        <dbReference type="ARBA" id="ARBA00012770"/>
    </source>
</evidence>
<feature type="region of interest" description="Disordered" evidence="8">
    <location>
        <begin position="466"/>
        <end position="497"/>
    </location>
</feature>
<feature type="binding site" evidence="7">
    <location>
        <position position="187"/>
    </location>
    <ligand>
        <name>S-adenosyl-L-methionine</name>
        <dbReference type="ChEBI" id="CHEBI:59789"/>
    </ligand>
</feature>
<feature type="compositionally biased region" description="Low complexity" evidence="8">
    <location>
        <begin position="590"/>
        <end position="599"/>
    </location>
</feature>
<dbReference type="SUPFAM" id="SSF53335">
    <property type="entry name" value="S-adenosyl-L-methionine-dependent methyltransferases"/>
    <property type="match status" value="1"/>
</dbReference>
<dbReference type="InterPro" id="IPR002877">
    <property type="entry name" value="RNA_MeTrfase_FtsJ_dom"/>
</dbReference>
<dbReference type="GO" id="GO:0006370">
    <property type="term" value="P:7-methylguanosine mRNA capping"/>
    <property type="evidence" value="ECO:0007669"/>
    <property type="project" value="TreeGrafter"/>
</dbReference>
<evidence type="ECO:0000256" key="7">
    <source>
        <dbReference type="PROSITE-ProRule" id="PRU00946"/>
    </source>
</evidence>
<dbReference type="PANTHER" id="PTHR16121">
    <property type="entry name" value="CAP-SPECIFIC MRNA (NUCLEOSIDE-2'-O-)-METHYLTRANSFERASE 1-RELATED"/>
    <property type="match status" value="1"/>
</dbReference>
<keyword evidence="4 7" id="KW-0808">Transferase</keyword>
<dbReference type="Pfam" id="PF01728">
    <property type="entry name" value="FtsJ"/>
    <property type="match status" value="1"/>
</dbReference>
<evidence type="ECO:0000256" key="3">
    <source>
        <dbReference type="ARBA" id="ARBA00022603"/>
    </source>
</evidence>
<dbReference type="PROSITE" id="PS50174">
    <property type="entry name" value="G_PATCH"/>
    <property type="match status" value="1"/>
</dbReference>
<feature type="compositionally biased region" description="Basic and acidic residues" evidence="8">
    <location>
        <begin position="476"/>
        <end position="497"/>
    </location>
</feature>
<feature type="region of interest" description="Disordered" evidence="8">
    <location>
        <begin position="1"/>
        <end position="23"/>
    </location>
</feature>
<keyword evidence="5 7" id="KW-0949">S-adenosyl-L-methionine</keyword>
<feature type="region of interest" description="Disordered" evidence="8">
    <location>
        <begin position="583"/>
        <end position="603"/>
    </location>
</feature>
<protein>
    <recommendedName>
        <fullName evidence="2">Cap-specific mRNA (nucleoside-2'-O-)-methyltransferase 2</fullName>
        <ecNumber evidence="1">2.1.1.296</ecNumber>
    </recommendedName>
</protein>
<sequence>MSYYNRGQRGRNNNYSNNNQRPVDLNEEEFRLVNQGRDELFEKKKTFSIITSLKNCSLLLRENLFQGDRWEIEELMQLKRRLNDTRNRLNEKDIKVWKQHTGKTNMTGKIVWSLRDQNRIEMCTNAWIKMAEIFSQYRTLIPRDLSEHEPFRSVHVCEAPGAFICATNFYFNKICEERDSRSSRRRWEWTGLSLNPYYEGNDQEAMVDDDRFIVETLNRWYFGVDNSGNILNQNNINGLWNKINNESNAMGVHLVTGDGSVDTSGDPNEQESIVSELHYTEAICALGVLAKGGSVVLKMFSLFECDTVCLLYILALHFKELNIFKPASSRAPNGETYAIAIGFRGINNEVLQSLLSFVSSTFPSGKALIPRQSIPQSFIDELIKFAEYFTMKQIQALERNLDLEKIWNRNVDQAVYRLNMDVAKEFRRQCSIDFHYKQRVRIVNDVYLDGSAKSLGNSASLVKGGLKQREGGTLADRQDKKRSREEFISDSNRTETDTLNKRRALDQGKTVAIGSAGCATRTADSGNETSEMDTASSNNEQQQSVAMKMMKKMGHIEGQGLGAHSQGRSAPIETLVLNSRLGLGHHNQPSVSSSSSSSSTVPKVKDEPLFSEYDQPISNRSFHLSLDQSSVTVASGLRSVLSSLYVKFSDLELLYKKREECQKKIREQHSSKRGIFIAAQLELLNKEEKYRTIHGIFVHYQTAFQLATLDKLFKLTSSLHLNNSTPLAFFIDNVSFTGFAEYLLWQQRENVQGFIISNLKNNCPINPYVQYRSSIESIHSKFHLFFSDLSILPMDQKINRRYLEQYNKRQMLIACRNALTNIHENGHF</sequence>
<evidence type="ECO:0000259" key="10">
    <source>
        <dbReference type="PROSITE" id="PS51614"/>
    </source>
</evidence>
<dbReference type="PANTHER" id="PTHR16121:SF2">
    <property type="entry name" value="CAP-SPECIFIC MRNA (NUCLEOSIDE-2'-O-)-METHYLTRANSFERASE 2"/>
    <property type="match status" value="1"/>
</dbReference>
<feature type="active site" description="Proton acceptor" evidence="7">
    <location>
        <position position="298"/>
    </location>
</feature>
<feature type="non-terminal residue" evidence="11">
    <location>
        <position position="828"/>
    </location>
</feature>
<dbReference type="EC" id="2.1.1.296" evidence="1"/>
<feature type="binding site" evidence="7">
    <location>
        <position position="258"/>
    </location>
    <ligand>
        <name>S-adenosyl-L-methionine</name>
        <dbReference type="ChEBI" id="CHEBI:59789"/>
    </ligand>
</feature>
<dbReference type="GO" id="GO:0032259">
    <property type="term" value="P:methylation"/>
    <property type="evidence" value="ECO:0007669"/>
    <property type="project" value="UniProtKB-KW"/>
</dbReference>
<dbReference type="GO" id="GO:0120550">
    <property type="term" value="F:methyltransferase cap2 activity"/>
    <property type="evidence" value="ECO:0007669"/>
    <property type="project" value="UniProtKB-EC"/>
</dbReference>
<evidence type="ECO:0000256" key="4">
    <source>
        <dbReference type="ARBA" id="ARBA00022679"/>
    </source>
</evidence>
<evidence type="ECO:0000256" key="6">
    <source>
        <dbReference type="ARBA" id="ARBA00049477"/>
    </source>
</evidence>
<evidence type="ECO:0000256" key="5">
    <source>
        <dbReference type="ARBA" id="ARBA00022691"/>
    </source>
</evidence>
<dbReference type="GO" id="GO:0004483">
    <property type="term" value="F:methyltransferase cap1 activity"/>
    <property type="evidence" value="ECO:0007669"/>
    <property type="project" value="TreeGrafter"/>
</dbReference>
<dbReference type="Pfam" id="PF01585">
    <property type="entry name" value="G-patch"/>
    <property type="match status" value="1"/>
</dbReference>
<reference evidence="11" key="1">
    <citation type="submission" date="2021-02" db="EMBL/GenBank/DDBJ databases">
        <authorList>
            <person name="Nowell W R."/>
        </authorList>
    </citation>
    <scope>NUCLEOTIDE SEQUENCE</scope>
</reference>
<feature type="compositionally biased region" description="Low complexity" evidence="8">
    <location>
        <begin position="1"/>
        <end position="21"/>
    </location>
</feature>
<dbReference type="Gene3D" id="3.40.50.12760">
    <property type="match status" value="1"/>
</dbReference>
<evidence type="ECO:0000313" key="12">
    <source>
        <dbReference type="Proteomes" id="UP000663828"/>
    </source>
</evidence>
<comment type="caution">
    <text evidence="11">The sequence shown here is derived from an EMBL/GenBank/DDBJ whole genome shotgun (WGS) entry which is preliminary data.</text>
</comment>
<feature type="region of interest" description="Disordered" evidence="8">
    <location>
        <begin position="517"/>
        <end position="543"/>
    </location>
</feature>
<evidence type="ECO:0000256" key="8">
    <source>
        <dbReference type="SAM" id="MobiDB-lite"/>
    </source>
</evidence>
<dbReference type="AlphaFoldDB" id="A0A815ZAM7"/>
<dbReference type="InterPro" id="IPR000467">
    <property type="entry name" value="G_patch_dom"/>
</dbReference>
<dbReference type="PROSITE" id="PS51614">
    <property type="entry name" value="SAM_MT_ADRIFT"/>
    <property type="match status" value="1"/>
</dbReference>
<keyword evidence="3 7" id="KW-0489">Methyltransferase</keyword>
<evidence type="ECO:0000256" key="2">
    <source>
        <dbReference type="ARBA" id="ARBA00021134"/>
    </source>
</evidence>
<name>A0A815ZAM7_ADIRI</name>